<dbReference type="AlphaFoldDB" id="A0A914R258"/>
<accession>A0A914R258</accession>
<organism evidence="3 4">
    <name type="scientific">Panagrolaimus davidi</name>
    <dbReference type="NCBI Taxonomy" id="227884"/>
    <lineage>
        <taxon>Eukaryota</taxon>
        <taxon>Metazoa</taxon>
        <taxon>Ecdysozoa</taxon>
        <taxon>Nematoda</taxon>
        <taxon>Chromadorea</taxon>
        <taxon>Rhabditida</taxon>
        <taxon>Tylenchina</taxon>
        <taxon>Panagrolaimomorpha</taxon>
        <taxon>Panagrolaimoidea</taxon>
        <taxon>Panagrolaimidae</taxon>
        <taxon>Panagrolaimus</taxon>
    </lineage>
</organism>
<reference evidence="4" key="1">
    <citation type="submission" date="2022-11" db="UniProtKB">
        <authorList>
            <consortium name="WormBaseParasite"/>
        </authorList>
    </citation>
    <scope>IDENTIFICATION</scope>
</reference>
<keyword evidence="2" id="KW-1133">Transmembrane helix</keyword>
<feature type="transmembrane region" description="Helical" evidence="2">
    <location>
        <begin position="91"/>
        <end position="121"/>
    </location>
</feature>
<evidence type="ECO:0000256" key="2">
    <source>
        <dbReference type="SAM" id="Phobius"/>
    </source>
</evidence>
<evidence type="ECO:0000313" key="4">
    <source>
        <dbReference type="WBParaSite" id="PDA_v2.g8600.t1"/>
    </source>
</evidence>
<sequence>MDYWNTKNGEFLFASHWFYECINALKIPTQFCRLPTTCSAVLSNTEHRFKNVTQNVKNSDQRTFHGENLAWYKQINDMKEIGCDYKVFSSWFYYFLFCYITLILSIICCIIITLILTLFSIDKSENQLLDRIHQASENKLQFEINRLEKKAKTLPTQEKEIFLLPFVYSKDLPPPPQTTTTAAPTGLKSLSVEPRK</sequence>
<name>A0A914R258_9BILA</name>
<evidence type="ECO:0000256" key="1">
    <source>
        <dbReference type="SAM" id="MobiDB-lite"/>
    </source>
</evidence>
<keyword evidence="2" id="KW-0472">Membrane</keyword>
<keyword evidence="3" id="KW-1185">Reference proteome</keyword>
<dbReference type="WBParaSite" id="PDA_v2.g8600.t1">
    <property type="protein sequence ID" value="PDA_v2.g8600.t1"/>
    <property type="gene ID" value="PDA_v2.g8600"/>
</dbReference>
<dbReference type="Proteomes" id="UP000887578">
    <property type="component" value="Unplaced"/>
</dbReference>
<proteinExistence type="predicted"/>
<evidence type="ECO:0000313" key="3">
    <source>
        <dbReference type="Proteomes" id="UP000887578"/>
    </source>
</evidence>
<feature type="region of interest" description="Disordered" evidence="1">
    <location>
        <begin position="171"/>
        <end position="196"/>
    </location>
</feature>
<keyword evidence="2" id="KW-0812">Transmembrane</keyword>
<protein>
    <submittedName>
        <fullName evidence="4">Uncharacterized protein</fullName>
    </submittedName>
</protein>